<dbReference type="EMBL" id="JADNRY010000429">
    <property type="protein sequence ID" value="KAF9056818.1"/>
    <property type="molecule type" value="Genomic_DNA"/>
</dbReference>
<reference evidence="1" key="1">
    <citation type="submission" date="2020-11" db="EMBL/GenBank/DDBJ databases">
        <authorList>
            <consortium name="DOE Joint Genome Institute"/>
            <person name="Ahrendt S."/>
            <person name="Riley R."/>
            <person name="Andreopoulos W."/>
            <person name="Labutti K."/>
            <person name="Pangilinan J."/>
            <person name="Ruiz-Duenas F.J."/>
            <person name="Barrasa J.M."/>
            <person name="Sanchez-Garcia M."/>
            <person name="Camarero S."/>
            <person name="Miyauchi S."/>
            <person name="Serrano A."/>
            <person name="Linde D."/>
            <person name="Babiker R."/>
            <person name="Drula E."/>
            <person name="Ayuso-Fernandez I."/>
            <person name="Pacheco R."/>
            <person name="Padilla G."/>
            <person name="Ferreira P."/>
            <person name="Barriuso J."/>
            <person name="Kellner H."/>
            <person name="Castanera R."/>
            <person name="Alfaro M."/>
            <person name="Ramirez L."/>
            <person name="Pisabarro A.G."/>
            <person name="Kuo A."/>
            <person name="Tritt A."/>
            <person name="Lipzen A."/>
            <person name="He G."/>
            <person name="Yan M."/>
            <person name="Ng V."/>
            <person name="Cullen D."/>
            <person name="Martin F."/>
            <person name="Rosso M.-N."/>
            <person name="Henrissat B."/>
            <person name="Hibbett D."/>
            <person name="Martinez A.T."/>
            <person name="Grigoriev I.V."/>
        </authorList>
    </citation>
    <scope>NUCLEOTIDE SEQUENCE</scope>
    <source>
        <strain evidence="1">AH 40177</strain>
    </source>
</reference>
<sequence>MGFAGDEDEDDCRTLPASVTPGFQGNFDGKNFDWQDLVPTHKRSDPDIVAVIKWLEDIEPQIKERMKVVDELWKARHPSTGTLDVDHDELLKEFQQRFSGGDKLVEPTLICLRLNKARQELVFLLRKAWSPDLAGRKMAKLCFA</sequence>
<gene>
    <name evidence="1" type="ORF">BDP27DRAFT_1433516</name>
</gene>
<accession>A0A9P5P3K7</accession>
<protein>
    <submittedName>
        <fullName evidence="1">Uncharacterized protein</fullName>
    </submittedName>
</protein>
<dbReference type="AlphaFoldDB" id="A0A9P5P3K7"/>
<dbReference type="Proteomes" id="UP000772434">
    <property type="component" value="Unassembled WGS sequence"/>
</dbReference>
<evidence type="ECO:0000313" key="2">
    <source>
        <dbReference type="Proteomes" id="UP000772434"/>
    </source>
</evidence>
<proteinExistence type="predicted"/>
<evidence type="ECO:0000313" key="1">
    <source>
        <dbReference type="EMBL" id="KAF9056818.1"/>
    </source>
</evidence>
<name>A0A9P5P3K7_9AGAR</name>
<keyword evidence="2" id="KW-1185">Reference proteome</keyword>
<organism evidence="1 2">
    <name type="scientific">Rhodocollybia butyracea</name>
    <dbReference type="NCBI Taxonomy" id="206335"/>
    <lineage>
        <taxon>Eukaryota</taxon>
        <taxon>Fungi</taxon>
        <taxon>Dikarya</taxon>
        <taxon>Basidiomycota</taxon>
        <taxon>Agaricomycotina</taxon>
        <taxon>Agaricomycetes</taxon>
        <taxon>Agaricomycetidae</taxon>
        <taxon>Agaricales</taxon>
        <taxon>Marasmiineae</taxon>
        <taxon>Omphalotaceae</taxon>
        <taxon>Rhodocollybia</taxon>
    </lineage>
</organism>
<comment type="caution">
    <text evidence="1">The sequence shown here is derived from an EMBL/GenBank/DDBJ whole genome shotgun (WGS) entry which is preliminary data.</text>
</comment>